<dbReference type="OrthoDB" id="9790409at2"/>
<evidence type="ECO:0000256" key="1">
    <source>
        <dbReference type="SAM" id="Phobius"/>
    </source>
</evidence>
<keyword evidence="3" id="KW-1185">Reference proteome</keyword>
<gene>
    <name evidence="2" type="ORF">SAMN05660299_02445</name>
</gene>
<feature type="transmembrane region" description="Helical" evidence="1">
    <location>
        <begin position="38"/>
        <end position="58"/>
    </location>
</feature>
<evidence type="ECO:0000313" key="2">
    <source>
        <dbReference type="EMBL" id="SDN27932.1"/>
    </source>
</evidence>
<dbReference type="InterPro" id="IPR007272">
    <property type="entry name" value="Sulf_transp_TsuA/YedE"/>
</dbReference>
<feature type="transmembrane region" description="Helical" evidence="1">
    <location>
        <begin position="149"/>
        <end position="169"/>
    </location>
</feature>
<dbReference type="AlphaFoldDB" id="A0A1H0A2A2"/>
<proteinExistence type="predicted"/>
<dbReference type="STRING" id="349095.SAMN05660299_02445"/>
<dbReference type="Proteomes" id="UP000199309">
    <property type="component" value="Unassembled WGS sequence"/>
</dbReference>
<feature type="transmembrane region" description="Helical" evidence="1">
    <location>
        <begin position="109"/>
        <end position="128"/>
    </location>
</feature>
<keyword evidence="1" id="KW-0812">Transmembrane</keyword>
<dbReference type="Pfam" id="PF04143">
    <property type="entry name" value="Sulf_transp"/>
    <property type="match status" value="1"/>
</dbReference>
<keyword evidence="1" id="KW-1133">Transmembrane helix</keyword>
<evidence type="ECO:0000313" key="3">
    <source>
        <dbReference type="Proteomes" id="UP000199309"/>
    </source>
</evidence>
<organism evidence="2 3">
    <name type="scientific">Megasphaera paucivorans</name>
    <dbReference type="NCBI Taxonomy" id="349095"/>
    <lineage>
        <taxon>Bacteria</taxon>
        <taxon>Bacillati</taxon>
        <taxon>Bacillota</taxon>
        <taxon>Negativicutes</taxon>
        <taxon>Veillonellales</taxon>
        <taxon>Veillonellaceae</taxon>
        <taxon>Megasphaera</taxon>
    </lineage>
</organism>
<name>A0A1H0A2A2_9FIRM</name>
<keyword evidence="1" id="KW-0472">Membrane</keyword>
<reference evidence="2 3" key="1">
    <citation type="submission" date="2016-10" db="EMBL/GenBank/DDBJ databases">
        <authorList>
            <person name="de Groot N.N."/>
        </authorList>
    </citation>
    <scope>NUCLEOTIDE SEQUENCE [LARGE SCALE GENOMIC DNA]</scope>
    <source>
        <strain evidence="2 3">DSM 16981</strain>
    </source>
</reference>
<protein>
    <submittedName>
        <fullName evidence="2">Uncharacterized protein</fullName>
    </submittedName>
</protein>
<dbReference type="RefSeq" id="WP_091652368.1">
    <property type="nucleotide sequence ID" value="NZ_FNHQ01000035.1"/>
</dbReference>
<feature type="transmembrane region" description="Helical" evidence="1">
    <location>
        <begin position="70"/>
        <end position="89"/>
    </location>
</feature>
<accession>A0A1H0A2A2</accession>
<dbReference type="EMBL" id="FNHQ01000035">
    <property type="protein sequence ID" value="SDN27932.1"/>
    <property type="molecule type" value="Genomic_DNA"/>
</dbReference>
<sequence>MMLVYGLITGILFGFLLQRSHVIRYDVQLGALLLKDMTIMKFMLSHIVTAMIGVYVLYDFQLVELSLKPTILGGVVIGGLIFGVGWALLGYCPGTSLGALGEGRLDAVWGIAGMLVGAGLYAEAYPYLSKTVLTWGNYGKITIPQVLGVSHWVVIFCMTVFVVLLFRWFEKKGL</sequence>